<dbReference type="EMBL" id="SMFV01000001">
    <property type="protein sequence ID" value="TCK06424.1"/>
    <property type="molecule type" value="Genomic_DNA"/>
</dbReference>
<keyword evidence="8 9" id="KW-0472">Membrane</keyword>
<feature type="transmembrane region" description="Helical" evidence="9">
    <location>
        <begin position="449"/>
        <end position="470"/>
    </location>
</feature>
<dbReference type="InterPro" id="IPR048631">
    <property type="entry name" value="SecD_1st"/>
</dbReference>
<keyword evidence="14" id="KW-1185">Reference proteome</keyword>
<feature type="transmembrane region" description="Helical" evidence="9">
    <location>
        <begin position="424"/>
        <end position="443"/>
    </location>
</feature>
<dbReference type="Pfam" id="PF21760">
    <property type="entry name" value="SecD_1st"/>
    <property type="match status" value="1"/>
</dbReference>
<evidence type="ECO:0000256" key="2">
    <source>
        <dbReference type="ARBA" id="ARBA00022448"/>
    </source>
</evidence>
<comment type="caution">
    <text evidence="13">The sequence shown here is derived from an EMBL/GenBank/DDBJ whole genome shotgun (WGS) entry which is preliminary data.</text>
</comment>
<keyword evidence="6 9" id="KW-1133">Transmembrane helix</keyword>
<feature type="transmembrane region" description="Helical" evidence="9">
    <location>
        <begin position="491"/>
        <end position="513"/>
    </location>
</feature>
<evidence type="ECO:0000256" key="1">
    <source>
        <dbReference type="ARBA" id="ARBA00004651"/>
    </source>
</evidence>
<keyword evidence="4 9" id="KW-0812">Transmembrane</keyword>
<feature type="transmembrane region" description="Helical" evidence="9">
    <location>
        <begin position="519"/>
        <end position="543"/>
    </location>
</feature>
<evidence type="ECO:0000256" key="3">
    <source>
        <dbReference type="ARBA" id="ARBA00022475"/>
    </source>
</evidence>
<feature type="transmembrane region" description="Helical" evidence="9">
    <location>
        <begin position="399"/>
        <end position="417"/>
    </location>
</feature>
<dbReference type="RefSeq" id="WP_132524952.1">
    <property type="nucleotide sequence ID" value="NZ_SMFV01000001.1"/>
</dbReference>
<dbReference type="GO" id="GO:0005886">
    <property type="term" value="C:plasma membrane"/>
    <property type="evidence" value="ECO:0007669"/>
    <property type="project" value="UniProtKB-SubCell"/>
</dbReference>
<dbReference type="PANTHER" id="PTHR30081">
    <property type="entry name" value="PROTEIN-EXPORT MEMBRANE PROTEIN SEC"/>
    <property type="match status" value="1"/>
</dbReference>
<comment type="subcellular location">
    <subcellularLocation>
        <location evidence="1 9">Cell membrane</location>
        <topology evidence="1 9">Multi-pass membrane protein</topology>
    </subcellularLocation>
</comment>
<dbReference type="Pfam" id="PF22599">
    <property type="entry name" value="SecDF_P1_head"/>
    <property type="match status" value="1"/>
</dbReference>
<dbReference type="PRINTS" id="PR00702">
    <property type="entry name" value="ACRIFLAVINRP"/>
</dbReference>
<evidence type="ECO:0000313" key="14">
    <source>
        <dbReference type="Proteomes" id="UP000295777"/>
    </source>
</evidence>
<dbReference type="SUPFAM" id="SSF82866">
    <property type="entry name" value="Multidrug efflux transporter AcrB transmembrane domain"/>
    <property type="match status" value="1"/>
</dbReference>
<evidence type="ECO:0000256" key="9">
    <source>
        <dbReference type="HAMAP-Rule" id="MF_01463"/>
    </source>
</evidence>
<dbReference type="GO" id="GO:0015450">
    <property type="term" value="F:protein-transporting ATPase activity"/>
    <property type="evidence" value="ECO:0007669"/>
    <property type="project" value="InterPro"/>
</dbReference>
<dbReference type="Proteomes" id="UP000295777">
    <property type="component" value="Unassembled WGS sequence"/>
</dbReference>
<gene>
    <name evidence="9" type="primary">secD</name>
    <name evidence="13" type="ORF">CLV27_0225</name>
</gene>
<evidence type="ECO:0000256" key="7">
    <source>
        <dbReference type="ARBA" id="ARBA00023010"/>
    </source>
</evidence>
<comment type="similarity">
    <text evidence="9">Belongs to the SecD/SecF family. SecD subfamily.</text>
</comment>
<dbReference type="Gene3D" id="3.30.1360.200">
    <property type="match status" value="1"/>
</dbReference>
<dbReference type="InterPro" id="IPR005791">
    <property type="entry name" value="SecD"/>
</dbReference>
<evidence type="ECO:0000259" key="12">
    <source>
        <dbReference type="Pfam" id="PF22599"/>
    </source>
</evidence>
<evidence type="ECO:0000256" key="8">
    <source>
        <dbReference type="ARBA" id="ARBA00023136"/>
    </source>
</evidence>
<evidence type="ECO:0000256" key="5">
    <source>
        <dbReference type="ARBA" id="ARBA00022927"/>
    </source>
</evidence>
<evidence type="ECO:0000256" key="6">
    <source>
        <dbReference type="ARBA" id="ARBA00022989"/>
    </source>
</evidence>
<comment type="caution">
    <text evidence="9">Lacks conserved residue(s) required for the propagation of feature annotation.</text>
</comment>
<dbReference type="OrthoDB" id="9805019at2"/>
<dbReference type="InterPro" id="IPR022813">
    <property type="entry name" value="SecD/SecF_arch_bac"/>
</dbReference>
<dbReference type="GO" id="GO:0043952">
    <property type="term" value="P:protein transport by the Sec complex"/>
    <property type="evidence" value="ECO:0007669"/>
    <property type="project" value="UniProtKB-UniRule"/>
</dbReference>
<proteinExistence type="inferred from homology"/>
<accession>A0A4R1GE34</accession>
<keyword evidence="3 9" id="KW-1003">Cell membrane</keyword>
<dbReference type="HAMAP" id="MF_01463_B">
    <property type="entry name" value="SecD_B"/>
    <property type="match status" value="1"/>
</dbReference>
<dbReference type="NCBIfam" id="TIGR00916">
    <property type="entry name" value="2A0604s01"/>
    <property type="match status" value="1"/>
</dbReference>
<feature type="domain" description="Protein export membrane protein SecD/SecF C-terminal" evidence="10">
    <location>
        <begin position="376"/>
        <end position="544"/>
    </location>
</feature>
<dbReference type="Gene3D" id="3.30.70.3400">
    <property type="match status" value="1"/>
</dbReference>
<comment type="subunit">
    <text evidence="9">Forms a complex with SecF. Part of the essential Sec protein translocation apparatus which comprises SecA, SecYEG and auxiliary proteins SecDF. Other proteins may also be involved.</text>
</comment>
<dbReference type="FunFam" id="1.20.1640.10:FF:000004">
    <property type="entry name" value="Protein translocase subunit SecD"/>
    <property type="match status" value="1"/>
</dbReference>
<dbReference type="GO" id="GO:0006605">
    <property type="term" value="P:protein targeting"/>
    <property type="evidence" value="ECO:0007669"/>
    <property type="project" value="UniProtKB-UniRule"/>
</dbReference>
<dbReference type="NCBIfam" id="TIGR01129">
    <property type="entry name" value="secD"/>
    <property type="match status" value="1"/>
</dbReference>
<protein>
    <recommendedName>
        <fullName evidence="9">Protein translocase subunit SecD</fullName>
    </recommendedName>
</protein>
<evidence type="ECO:0000259" key="11">
    <source>
        <dbReference type="Pfam" id="PF21760"/>
    </source>
</evidence>
<dbReference type="AlphaFoldDB" id="A0A4R1GE34"/>
<dbReference type="InterPro" id="IPR001036">
    <property type="entry name" value="Acrflvin-R"/>
</dbReference>
<dbReference type="InterPro" id="IPR055344">
    <property type="entry name" value="SecD_SecF_C_bact"/>
</dbReference>
<name>A0A4R1GE34_9BACT</name>
<dbReference type="InterPro" id="IPR054384">
    <property type="entry name" value="SecDF_P1_head"/>
</dbReference>
<dbReference type="Gene3D" id="1.20.1640.10">
    <property type="entry name" value="Multidrug efflux transporter AcrB transmembrane domain"/>
    <property type="match status" value="1"/>
</dbReference>
<dbReference type="PANTHER" id="PTHR30081:SF1">
    <property type="entry name" value="PROTEIN TRANSLOCASE SUBUNIT SECD"/>
    <property type="match status" value="1"/>
</dbReference>
<dbReference type="Pfam" id="PF07549">
    <property type="entry name" value="Sec_GG"/>
    <property type="match status" value="1"/>
</dbReference>
<feature type="domain" description="SecDF P1 head subdomain" evidence="12">
    <location>
        <begin position="274"/>
        <end position="374"/>
    </location>
</feature>
<reference evidence="13 14" key="1">
    <citation type="submission" date="2019-03" db="EMBL/GenBank/DDBJ databases">
        <title>Genomic Encyclopedia of Archaeal and Bacterial Type Strains, Phase II (KMG-II): from individual species to whole genera.</title>
        <authorList>
            <person name="Goeker M."/>
        </authorList>
    </citation>
    <scope>NUCLEOTIDE SEQUENCE [LARGE SCALE GENOMIC DNA]</scope>
    <source>
        <strain evidence="13 14">DSM 24425</strain>
    </source>
</reference>
<dbReference type="InterPro" id="IPR022646">
    <property type="entry name" value="SecD/SecF_CS"/>
</dbReference>
<evidence type="ECO:0000256" key="4">
    <source>
        <dbReference type="ARBA" id="ARBA00022692"/>
    </source>
</evidence>
<feature type="domain" description="Protein translocase subunit SecDF P1" evidence="11">
    <location>
        <begin position="133"/>
        <end position="190"/>
    </location>
</feature>
<dbReference type="InterPro" id="IPR048634">
    <property type="entry name" value="SecD_SecF_C"/>
</dbReference>
<evidence type="ECO:0000259" key="10">
    <source>
        <dbReference type="Pfam" id="PF02355"/>
    </source>
</evidence>
<evidence type="ECO:0000313" key="13">
    <source>
        <dbReference type="EMBL" id="TCK06424.1"/>
    </source>
</evidence>
<dbReference type="GO" id="GO:0065002">
    <property type="term" value="P:intracellular protein transmembrane transport"/>
    <property type="evidence" value="ECO:0007669"/>
    <property type="project" value="UniProtKB-UniRule"/>
</dbReference>
<keyword evidence="2 9" id="KW-0813">Transport</keyword>
<dbReference type="Pfam" id="PF02355">
    <property type="entry name" value="SecD_SecF_C"/>
    <property type="match status" value="1"/>
</dbReference>
<sequence>MKSLKLRIAVVLIALISSIYVVLTKPVTLGLDLQGGTHLVLQVDIEKALQDEVSAALAEIKNKLEEENIPLLSAKRDGKNIELLLLDSENVPQAVEMIKDDYGEMFEISTSENRILLKIKPSYVTKEVDRLAEQALETIRNRVDELGVAEPVIVRNGKDRIIVELPGIKDPERAKKVIGKVAKLEFKEVVDVARTPDELITKLKGTIPSMATVAVKPSPFGPKFFLIKGDKEEKIEVKNLEELVRKFGGEVPEDQQLLIQEIKNKEGKVVGYTFFIVKKEPILTGAYLKDAYPSTDEYGMPAVSFELNSEGARIFKAYTSKHVGTRLAIVLDGKVQSAPTIRSAIGARGQITGQFSYQEARDLSIVLRAGALPAPVKIIEETTVGPSLGKESIEKGVKAGIAGLILVMLFMIVYYKLSGVIADLALLMNVCILWASLALLGATLTLPGIAGFILTIGMAVDANVIIFERIREELRKGRNLFSAVEAGFSRAWGTIIDANVTTLIAAAVLFQFGTGPIKGFAVTLSLGILSSMFTAVFVTKVLLDVIVKYKRNIFSI</sequence>
<dbReference type="Gene3D" id="3.30.70.3220">
    <property type="match status" value="1"/>
</dbReference>
<organism evidence="13 14">
    <name type="scientific">Phorcysia thermohydrogeniphila</name>
    <dbReference type="NCBI Taxonomy" id="936138"/>
    <lineage>
        <taxon>Bacteria</taxon>
        <taxon>Pseudomonadati</taxon>
        <taxon>Aquificota</taxon>
        <taxon>Aquificia</taxon>
        <taxon>Desulfurobacteriales</taxon>
        <taxon>Desulfurobacteriaceae</taxon>
        <taxon>Phorcysia</taxon>
    </lineage>
</organism>
<keyword evidence="5 9" id="KW-0653">Protein transport</keyword>
<keyword evidence="7 9" id="KW-0811">Translocation</keyword>
<comment type="function">
    <text evidence="9">Part of the Sec protein translocase complex. Interacts with the SecYEG preprotein conducting channel. SecDF uses the proton motive force (PMF) to complete protein translocation after the ATP-dependent function of SecA.</text>
</comment>